<dbReference type="Proteomes" id="UP000183209">
    <property type="component" value="Unassembled WGS sequence"/>
</dbReference>
<proteinExistence type="predicted"/>
<dbReference type="PANTHER" id="PTHR37464:SF1">
    <property type="entry name" value="BLL2463 PROTEIN"/>
    <property type="match status" value="1"/>
</dbReference>
<organism evidence="3 4">
    <name type="scientific">Zhouia amylolytica</name>
    <dbReference type="NCBI Taxonomy" id="376730"/>
    <lineage>
        <taxon>Bacteria</taxon>
        <taxon>Pseudomonadati</taxon>
        <taxon>Bacteroidota</taxon>
        <taxon>Flavobacteriia</taxon>
        <taxon>Flavobacteriales</taxon>
        <taxon>Flavobacteriaceae</taxon>
        <taxon>Zhouia</taxon>
    </lineage>
</organism>
<dbReference type="EMBL" id="FPAG01000007">
    <property type="protein sequence ID" value="SFT01130.1"/>
    <property type="molecule type" value="Genomic_DNA"/>
</dbReference>
<feature type="domain" description="Aerotolerance regulator N-terminal" evidence="2">
    <location>
        <begin position="1"/>
        <end position="76"/>
    </location>
</feature>
<feature type="transmembrane region" description="Helical" evidence="1">
    <location>
        <begin position="6"/>
        <end position="24"/>
    </location>
</feature>
<dbReference type="NCBIfam" id="TIGR02226">
    <property type="entry name" value="two_anch"/>
    <property type="match status" value="1"/>
</dbReference>
<name>A0A1I6UI80_9FLAO</name>
<evidence type="ECO:0000313" key="3">
    <source>
        <dbReference type="EMBL" id="SFT01130.1"/>
    </source>
</evidence>
<feature type="transmembrane region" description="Helical" evidence="1">
    <location>
        <begin position="616"/>
        <end position="638"/>
    </location>
</feature>
<dbReference type="PANTHER" id="PTHR37464">
    <property type="entry name" value="BLL2463 PROTEIN"/>
    <property type="match status" value="1"/>
</dbReference>
<keyword evidence="1" id="KW-1133">Transmembrane helix</keyword>
<keyword evidence="1 3" id="KW-0812">Transmembrane</keyword>
<dbReference type="InterPro" id="IPR011933">
    <property type="entry name" value="Double_TM_dom"/>
</dbReference>
<accession>A0A1I6UI80</accession>
<gene>
    <name evidence="3" type="ORF">SAMN04487906_2492</name>
</gene>
<evidence type="ECO:0000256" key="1">
    <source>
        <dbReference type="SAM" id="Phobius"/>
    </source>
</evidence>
<dbReference type="RefSeq" id="WP_074979192.1">
    <property type="nucleotide sequence ID" value="NZ_FPAG01000007.1"/>
</dbReference>
<protein>
    <submittedName>
        <fullName evidence="3">N-terminal double-transmembrane domain-containing protein</fullName>
    </submittedName>
</protein>
<reference evidence="3 4" key="1">
    <citation type="submission" date="2016-10" db="EMBL/GenBank/DDBJ databases">
        <authorList>
            <person name="de Groot N.N."/>
        </authorList>
    </citation>
    <scope>NUCLEOTIDE SEQUENCE [LARGE SCALE GENOMIC DNA]</scope>
    <source>
        <strain evidence="3 4">CGMCC 1.6114</strain>
    </source>
</reference>
<dbReference type="InterPro" id="IPR024163">
    <property type="entry name" value="Aerotolerance_reg_N"/>
</dbReference>
<sequence>MNFKHPDFLWAFLLLVIPIIVHLFQLRKFKKTPFTNVQLLKKISVETRKSSELKKWLILLSRLLTLSFLIVAFTQPFITNKEFIDAETETIIYLDNSYSMQARGENGPLLQRSINELIDHVSKNNNVAIFTNDLTLKSVGPSELQARLLNIGYTQNQYDFNEILLKAKSLFSKDSSSIKNLVIISDFQIPDQRVSEFTTTNFNINLIKSQSIIDSNISIDSISLIEDNEGRKQLSTKLSRQGKIDNNIPVSLFNSNNSLIAKTSVSFKDKNSAEAIFDVTNLSGVSGMISITDDGLAYDNNFYFSVNEPEKINILSVNDTDDSFLKKIYTTDEFNYESYQIDKLDYNRLEKQQLIIINQLTPTTSLINTLNNLSKKGINTLFIPNISKPVKESFSGIPSVIFDSLIISSKKITNINFDHPLFNGVFEYPVSNFQYPEVQGYFHITGNFNSVLSLENNEPFLISNKTNYSFTASLDESNSNFKNSPLIVPILYNLGKKSLSQPTLYYTLGAQEDIDFNISLSQDETITIKNDQYNFIPIQENYGQKVRINTANSVSTEGHYGIYTKDEKLQNISFNANRNESNLEYLNINQLNNITISESIPEFFQDLKSENKVKELWKWFVIFALIFLIIESLILKYFK</sequence>
<dbReference type="AlphaFoldDB" id="A0A1I6UI80"/>
<dbReference type="Pfam" id="PF07584">
    <property type="entry name" value="BatA"/>
    <property type="match status" value="1"/>
</dbReference>
<evidence type="ECO:0000313" key="4">
    <source>
        <dbReference type="Proteomes" id="UP000183209"/>
    </source>
</evidence>
<evidence type="ECO:0000259" key="2">
    <source>
        <dbReference type="Pfam" id="PF07584"/>
    </source>
</evidence>
<keyword evidence="1" id="KW-0472">Membrane</keyword>
<feature type="transmembrane region" description="Helical" evidence="1">
    <location>
        <begin position="56"/>
        <end position="78"/>
    </location>
</feature>
<dbReference type="OrthoDB" id="9810200at2"/>